<evidence type="ECO:0000256" key="1">
    <source>
        <dbReference type="ARBA" id="ARBA00004123"/>
    </source>
</evidence>
<evidence type="ECO:0000259" key="6">
    <source>
        <dbReference type="PROSITE" id="PS50888"/>
    </source>
</evidence>
<dbReference type="PANTHER" id="PTHR46196">
    <property type="entry name" value="TRANSCRIPTION FACTOR BHLH155-LIKE ISOFORM X1-RELATED"/>
    <property type="match status" value="1"/>
</dbReference>
<dbReference type="InterPro" id="IPR011598">
    <property type="entry name" value="bHLH_dom"/>
</dbReference>
<dbReference type="GO" id="GO:0005634">
    <property type="term" value="C:nucleus"/>
    <property type="evidence" value="ECO:0007669"/>
    <property type="project" value="UniProtKB-SubCell"/>
</dbReference>
<dbReference type="Pfam" id="PF14215">
    <property type="entry name" value="bHLH-MYC_N"/>
    <property type="match status" value="1"/>
</dbReference>
<dbReference type="InParanoid" id="A0A059A6T8"/>
<keyword evidence="4" id="KW-0539">Nucleus</keyword>
<dbReference type="InterPro" id="IPR043561">
    <property type="entry name" value="LHW-like"/>
</dbReference>
<keyword evidence="3" id="KW-0804">Transcription</keyword>
<dbReference type="STRING" id="71139.A0A059A6T8"/>
<feature type="region of interest" description="Disordered" evidence="5">
    <location>
        <begin position="419"/>
        <end position="445"/>
    </location>
</feature>
<organism evidence="7">
    <name type="scientific">Eucalyptus grandis</name>
    <name type="common">Flooded gum</name>
    <dbReference type="NCBI Taxonomy" id="71139"/>
    <lineage>
        <taxon>Eukaryota</taxon>
        <taxon>Viridiplantae</taxon>
        <taxon>Streptophyta</taxon>
        <taxon>Embryophyta</taxon>
        <taxon>Tracheophyta</taxon>
        <taxon>Spermatophyta</taxon>
        <taxon>Magnoliopsida</taxon>
        <taxon>eudicotyledons</taxon>
        <taxon>Gunneridae</taxon>
        <taxon>Pentapetalae</taxon>
        <taxon>rosids</taxon>
        <taxon>malvids</taxon>
        <taxon>Myrtales</taxon>
        <taxon>Myrtaceae</taxon>
        <taxon>Myrtoideae</taxon>
        <taxon>Eucalypteae</taxon>
        <taxon>Eucalyptus</taxon>
    </lineage>
</organism>
<dbReference type="AlphaFoldDB" id="A0A059A6T8"/>
<feature type="compositionally biased region" description="Low complexity" evidence="5">
    <location>
        <begin position="420"/>
        <end position="434"/>
    </location>
</feature>
<feature type="compositionally biased region" description="Basic and acidic residues" evidence="5">
    <location>
        <begin position="521"/>
        <end position="535"/>
    </location>
</feature>
<comment type="subcellular location">
    <subcellularLocation>
        <location evidence="1">Nucleus</location>
    </subcellularLocation>
</comment>
<dbReference type="PROSITE" id="PS50888">
    <property type="entry name" value="BHLH"/>
    <property type="match status" value="1"/>
</dbReference>
<dbReference type="Pfam" id="PF23176">
    <property type="entry name" value="bHLH_LHW"/>
    <property type="match status" value="1"/>
</dbReference>
<feature type="compositionally biased region" description="Basic and acidic residues" evidence="5">
    <location>
        <begin position="499"/>
        <end position="511"/>
    </location>
</feature>
<dbReference type="GO" id="GO:0003700">
    <property type="term" value="F:DNA-binding transcription factor activity"/>
    <property type="evidence" value="ECO:0007669"/>
    <property type="project" value="InterPro"/>
</dbReference>
<dbReference type="InterPro" id="IPR025610">
    <property type="entry name" value="MYC/MYB_N"/>
</dbReference>
<feature type="region of interest" description="Disordered" evidence="5">
    <location>
        <begin position="499"/>
        <end position="535"/>
    </location>
</feature>
<feature type="domain" description="BHLH" evidence="6">
    <location>
        <begin position="520"/>
        <end position="569"/>
    </location>
</feature>
<gene>
    <name evidence="7" type="ORF">EUGRSUZ_K03061</name>
</gene>
<dbReference type="Gramene" id="KCW49538">
    <property type="protein sequence ID" value="KCW49538"/>
    <property type="gene ID" value="EUGRSUZ_K03061"/>
</dbReference>
<evidence type="ECO:0000256" key="3">
    <source>
        <dbReference type="ARBA" id="ARBA00023163"/>
    </source>
</evidence>
<dbReference type="EMBL" id="KK198763">
    <property type="protein sequence ID" value="KCW49538.1"/>
    <property type="molecule type" value="Genomic_DNA"/>
</dbReference>
<evidence type="ECO:0000256" key="4">
    <source>
        <dbReference type="ARBA" id="ARBA00023242"/>
    </source>
</evidence>
<dbReference type="OMA" id="RSESTWA"/>
<evidence type="ECO:0000313" key="7">
    <source>
        <dbReference type="EMBL" id="KCW49538.1"/>
    </source>
</evidence>
<dbReference type="KEGG" id="egr:104426432"/>
<protein>
    <recommendedName>
        <fullName evidence="6">BHLH domain-containing protein</fullName>
    </recommendedName>
</protein>
<dbReference type="PANTHER" id="PTHR46196:SF3">
    <property type="entry name" value="TRANSCRIPTION FACTOR LHW-LIKE ISOFORM X1"/>
    <property type="match status" value="1"/>
</dbReference>
<keyword evidence="2" id="KW-0805">Transcription regulation</keyword>
<sequence>MGNIALREFLKSLCDSSFWIYAIFWKLQQENEMFLSWEDWHYDYSKVRTLTGNSPAELSTSDANQSLSFDDDGSIIDRTANQITFAVAKTSGLKYKLGEGVIGEVILTQSHCWVSLDDVLASNCKSETPFNIPDEWLPQISAGVKTILVLPLLPHGVLQLGSREKVPEIKEAVNHIKAMFSLIGYEQERCAPWTPNKNPTHSLSSPMPFFLDNMDGSLLMDSIYLSGMQSEGPENGAEANQDSVTNCQVIGQLENLQQSDDSETLVLPKGIPEISNLPSQPLNANHTDIVDDNNLWFSSMGEDSVVFKSHNLGMSAEFSHELSNSCTIDDTSEWPLKSRDIEHADHKPTNNMLNFPTDCELHKALGSSFQGWASETSVLFENAFSDFRLSHEMDYSYDVERSAEYLSRDDTEFLLEGVIPNRNGSSHSPSPSESNDTKLTVLSRQSDTSSKALNILEGTTSGENVFAVVTHCKDRVSVPSSPVSMNRVRSLIKKERWDEDHAPALARKGEKQLSGSKRRSRTGDNKKPRPRDRQLIQERLRELRILVPSSMKCSIDSLLERTIKHMLFLRRVTHQAEKLTKLETFEQKVDLQDNKNKWEYIPCSGGFHGRTNLTVESGCEFQACPAPIAVEDLNQPGHMLIKVICNEQGLFLEIAQVITRLELTILKGLLENYSKDTWACFIVEASKDFQKMDIFWPLMQLLHCTRAKVSSKK</sequence>
<name>A0A059A6T8_EUCGR</name>
<dbReference type="eggNOG" id="ENOG502QSH7">
    <property type="taxonomic scope" value="Eukaryota"/>
</dbReference>
<dbReference type="GO" id="GO:0046983">
    <property type="term" value="F:protein dimerization activity"/>
    <property type="evidence" value="ECO:0007669"/>
    <property type="project" value="InterPro"/>
</dbReference>
<evidence type="ECO:0000256" key="2">
    <source>
        <dbReference type="ARBA" id="ARBA00023015"/>
    </source>
</evidence>
<evidence type="ECO:0000256" key="5">
    <source>
        <dbReference type="SAM" id="MobiDB-lite"/>
    </source>
</evidence>
<accession>A0A059A6T8</accession>
<dbReference type="OrthoDB" id="778365at2759"/>
<proteinExistence type="predicted"/>
<reference evidence="7" key="1">
    <citation type="submission" date="2013-07" db="EMBL/GenBank/DDBJ databases">
        <title>The genome of Eucalyptus grandis.</title>
        <authorList>
            <person name="Schmutz J."/>
            <person name="Hayes R."/>
            <person name="Myburg A."/>
            <person name="Tuskan G."/>
            <person name="Grattapaglia D."/>
            <person name="Rokhsar D.S."/>
        </authorList>
    </citation>
    <scope>NUCLEOTIDE SEQUENCE</scope>
    <source>
        <tissue evidence="7">Leaf extractions</tissue>
    </source>
</reference>